<reference evidence="1 2" key="1">
    <citation type="submission" date="2017-04" db="EMBL/GenBank/DDBJ databases">
        <title>Draft genome sequence of Tuber borchii Vittad., a whitish edible truffle.</title>
        <authorList>
            <consortium name="DOE Joint Genome Institute"/>
            <person name="Murat C."/>
            <person name="Kuo A."/>
            <person name="Barry K.W."/>
            <person name="Clum A."/>
            <person name="Dockter R.B."/>
            <person name="Fauchery L."/>
            <person name="Iotti M."/>
            <person name="Kohler A."/>
            <person name="Labutti K."/>
            <person name="Lindquist E.A."/>
            <person name="Lipzen A."/>
            <person name="Ohm R.A."/>
            <person name="Wang M."/>
            <person name="Grigoriev I.V."/>
            <person name="Zambonelli A."/>
            <person name="Martin F.M."/>
        </authorList>
    </citation>
    <scope>NUCLEOTIDE SEQUENCE [LARGE SCALE GENOMIC DNA]</scope>
    <source>
        <strain evidence="1 2">Tbo3840</strain>
    </source>
</reference>
<keyword evidence="2" id="KW-1185">Reference proteome</keyword>
<proteinExistence type="predicted"/>
<dbReference type="EMBL" id="NESQ01000153">
    <property type="protein sequence ID" value="PUU77422.1"/>
    <property type="molecule type" value="Genomic_DNA"/>
</dbReference>
<sequence length="187" mass="21028">MHWLTFSQIYSLVQRVISFLSKEVAAMPVHYQYHAASVAATALPSVVVYHCFHTGAVLDYGVSIMAQYPIVQSAAPSSIRQKFPSLEKRAKDTAKIQPFPSPQQHGQYNYSSFCLHGTVEKATTPPRTERDYQPEAIITHHSGCHLYDFNFLVNLDFLISSNAGKPNYATWLVVVSFCVAVQCMRIR</sequence>
<evidence type="ECO:0000313" key="2">
    <source>
        <dbReference type="Proteomes" id="UP000244722"/>
    </source>
</evidence>
<gene>
    <name evidence="1" type="ORF">B9Z19DRAFT_1065840</name>
</gene>
<dbReference type="AlphaFoldDB" id="A0A2T6ZPL6"/>
<organism evidence="1 2">
    <name type="scientific">Tuber borchii</name>
    <name type="common">White truffle</name>
    <dbReference type="NCBI Taxonomy" id="42251"/>
    <lineage>
        <taxon>Eukaryota</taxon>
        <taxon>Fungi</taxon>
        <taxon>Dikarya</taxon>
        <taxon>Ascomycota</taxon>
        <taxon>Pezizomycotina</taxon>
        <taxon>Pezizomycetes</taxon>
        <taxon>Pezizales</taxon>
        <taxon>Tuberaceae</taxon>
        <taxon>Tuber</taxon>
    </lineage>
</organism>
<comment type="caution">
    <text evidence="1">The sequence shown here is derived from an EMBL/GenBank/DDBJ whole genome shotgun (WGS) entry which is preliminary data.</text>
</comment>
<dbReference type="Proteomes" id="UP000244722">
    <property type="component" value="Unassembled WGS sequence"/>
</dbReference>
<name>A0A2T6ZPL6_TUBBO</name>
<accession>A0A2T6ZPL6</accession>
<protein>
    <submittedName>
        <fullName evidence="1">Uncharacterized protein</fullName>
    </submittedName>
</protein>
<evidence type="ECO:0000313" key="1">
    <source>
        <dbReference type="EMBL" id="PUU77422.1"/>
    </source>
</evidence>